<keyword evidence="5 8" id="KW-1133">Transmembrane helix</keyword>
<feature type="transmembrane region" description="Helical" evidence="8">
    <location>
        <begin position="179"/>
        <end position="200"/>
    </location>
</feature>
<dbReference type="Proteomes" id="UP000095085">
    <property type="component" value="Unassembled WGS sequence"/>
</dbReference>
<dbReference type="PIRSF" id="PIRSF006060">
    <property type="entry name" value="AA_transporter"/>
    <property type="match status" value="1"/>
</dbReference>
<feature type="transmembrane region" description="Helical" evidence="8">
    <location>
        <begin position="212"/>
        <end position="233"/>
    </location>
</feature>
<comment type="similarity">
    <text evidence="2">Belongs to the amino acid-polyamine-organocation (APC) superfamily. YAT (TC 2.A.3.10) family.</text>
</comment>
<feature type="domain" description="Amino acid permease/ SLC12A" evidence="9">
    <location>
        <begin position="72"/>
        <end position="526"/>
    </location>
</feature>
<keyword evidence="4 8" id="KW-0812">Transmembrane</keyword>
<sequence>MTDSNKDKSISSEQVYSEDLDHDNSSIVSRVVNSFKPAAVKPDLDISQMSDLEKANYFASHQPLQQSLKSRHLFWLAIGGVLGSGIFVSSGYNLSIAGPGGLLVGYVIVAYAILCVVLSLAEIATQFTVAGSFISLFGRFLSPAFNWVFGLVYALSWLISLPSELVAIALTIQYWNDSISPSVWVAIFYVLIVVINLFGVKAWGETEFILSIIKVLAVIGFIILGICIICGVGDQGYIGARYWHNPGSFNNGFKGVCSSFISAAFTFGGTELVAIASSETKNPRKSLPKATKQVFWRITLFYIVSAIIIGFLVPSNDDLLLNGSGVSASPFVIAVSNGGIKVVPHIMNAVVLSASFSVGNSCVYGCSRVLASMAVQEQGFLPRIFGYVDRKGRPLVAIIFTCLIGLLGFLVESANEGTVFTWLFSVCSLSSFFTWAAICVTHIRFRRALYIQGRSLDEVIFVSPMGLVGSITGVIILGLIIIAEIWISIWPIGQSASVSTFWQNCLSLPLMIVMWFIYNIYNKSFSPLLIDLKDIDLDSGRRDWDVELLKQELAEERLQYQSKPFYYKLYKFFC</sequence>
<accession>A0A1E4RBK0</accession>
<dbReference type="STRING" id="984485.A0A1E4RBK0"/>
<dbReference type="OrthoDB" id="3900342at2759"/>
<evidence type="ECO:0000256" key="5">
    <source>
        <dbReference type="ARBA" id="ARBA00022989"/>
    </source>
</evidence>
<keyword evidence="11" id="KW-1185">Reference proteome</keyword>
<feature type="transmembrane region" description="Helical" evidence="8">
    <location>
        <begin position="346"/>
        <end position="371"/>
    </location>
</feature>
<evidence type="ECO:0000256" key="8">
    <source>
        <dbReference type="SAM" id="Phobius"/>
    </source>
</evidence>
<dbReference type="PANTHER" id="PTHR43341:SF10">
    <property type="entry name" value="S-ADENOSYLMETHIONINE PERMEASE SAM3-RELATED"/>
    <property type="match status" value="1"/>
</dbReference>
<feature type="transmembrane region" description="Helical" evidence="8">
    <location>
        <begin position="73"/>
        <end position="92"/>
    </location>
</feature>
<feature type="transmembrane region" description="Helical" evidence="8">
    <location>
        <begin position="136"/>
        <end position="159"/>
    </location>
</feature>
<evidence type="ECO:0000256" key="6">
    <source>
        <dbReference type="ARBA" id="ARBA00023136"/>
    </source>
</evidence>
<dbReference type="GO" id="GO:0015171">
    <property type="term" value="F:amino acid transmembrane transporter activity"/>
    <property type="evidence" value="ECO:0007669"/>
    <property type="project" value="TreeGrafter"/>
</dbReference>
<feature type="transmembrane region" description="Helical" evidence="8">
    <location>
        <begin position="392"/>
        <end position="410"/>
    </location>
</feature>
<evidence type="ECO:0000259" key="9">
    <source>
        <dbReference type="Pfam" id="PF00324"/>
    </source>
</evidence>
<feature type="compositionally biased region" description="Basic and acidic residues" evidence="7">
    <location>
        <begin position="1"/>
        <end position="10"/>
    </location>
</feature>
<dbReference type="InterPro" id="IPR050524">
    <property type="entry name" value="APC_YAT"/>
</dbReference>
<keyword evidence="3" id="KW-0813">Transport</keyword>
<dbReference type="EMBL" id="KV454547">
    <property type="protein sequence ID" value="ODV64644.1"/>
    <property type="molecule type" value="Genomic_DNA"/>
</dbReference>
<dbReference type="FunFam" id="1.20.1740.10:FF:000001">
    <property type="entry name" value="Amino acid permease"/>
    <property type="match status" value="1"/>
</dbReference>
<feature type="transmembrane region" description="Helical" evidence="8">
    <location>
        <begin position="466"/>
        <end position="489"/>
    </location>
</feature>
<evidence type="ECO:0000256" key="4">
    <source>
        <dbReference type="ARBA" id="ARBA00022692"/>
    </source>
</evidence>
<evidence type="ECO:0000256" key="2">
    <source>
        <dbReference type="ARBA" id="ARBA00006983"/>
    </source>
</evidence>
<dbReference type="Gene3D" id="1.20.1740.10">
    <property type="entry name" value="Amino acid/polyamine transporter I"/>
    <property type="match status" value="1"/>
</dbReference>
<evidence type="ECO:0000313" key="11">
    <source>
        <dbReference type="Proteomes" id="UP000095085"/>
    </source>
</evidence>
<dbReference type="AlphaFoldDB" id="A0A1E4RBK0"/>
<name>A0A1E4RBK0_9ASCO</name>
<feature type="transmembrane region" description="Helical" evidence="8">
    <location>
        <begin position="501"/>
        <end position="521"/>
    </location>
</feature>
<evidence type="ECO:0000256" key="7">
    <source>
        <dbReference type="SAM" id="MobiDB-lite"/>
    </source>
</evidence>
<evidence type="ECO:0000256" key="3">
    <source>
        <dbReference type="ARBA" id="ARBA00022448"/>
    </source>
</evidence>
<dbReference type="GeneID" id="30997186"/>
<dbReference type="GO" id="GO:0016020">
    <property type="term" value="C:membrane"/>
    <property type="evidence" value="ECO:0007669"/>
    <property type="project" value="UniProtKB-SubCell"/>
</dbReference>
<organism evidence="10 11">
    <name type="scientific">Hyphopichia burtonii NRRL Y-1933</name>
    <dbReference type="NCBI Taxonomy" id="984485"/>
    <lineage>
        <taxon>Eukaryota</taxon>
        <taxon>Fungi</taxon>
        <taxon>Dikarya</taxon>
        <taxon>Ascomycota</taxon>
        <taxon>Saccharomycotina</taxon>
        <taxon>Pichiomycetes</taxon>
        <taxon>Debaryomycetaceae</taxon>
        <taxon>Hyphopichia</taxon>
    </lineage>
</organism>
<reference evidence="11" key="1">
    <citation type="submission" date="2016-05" db="EMBL/GenBank/DDBJ databases">
        <title>Comparative genomics of biotechnologically important yeasts.</title>
        <authorList>
            <consortium name="DOE Joint Genome Institute"/>
            <person name="Riley R."/>
            <person name="Haridas S."/>
            <person name="Wolfe K.H."/>
            <person name="Lopes M.R."/>
            <person name="Hittinger C.T."/>
            <person name="Goker M."/>
            <person name="Salamov A."/>
            <person name="Wisecaver J."/>
            <person name="Long T.M."/>
            <person name="Aerts A.L."/>
            <person name="Barry K."/>
            <person name="Choi C."/>
            <person name="Clum A."/>
            <person name="Coughlan A.Y."/>
            <person name="Deshpande S."/>
            <person name="Douglass A.P."/>
            <person name="Hanson S.J."/>
            <person name="Klenk H.-P."/>
            <person name="Labutti K."/>
            <person name="Lapidus A."/>
            <person name="Lindquist E."/>
            <person name="Lipzen A."/>
            <person name="Meier-Kolthoff J.P."/>
            <person name="Ohm R.A."/>
            <person name="Otillar R.P."/>
            <person name="Pangilinan J."/>
            <person name="Peng Y."/>
            <person name="Rokas A."/>
            <person name="Rosa C.A."/>
            <person name="Scheuner C."/>
            <person name="Sibirny A.A."/>
            <person name="Slot J.C."/>
            <person name="Stielow J.B."/>
            <person name="Sun H."/>
            <person name="Kurtzman C.P."/>
            <person name="Blackwell M."/>
            <person name="Grigoriev I.V."/>
            <person name="Jeffries T.W."/>
        </authorList>
    </citation>
    <scope>NUCLEOTIDE SEQUENCE [LARGE SCALE GENOMIC DNA]</scope>
    <source>
        <strain evidence="11">NRRL Y-1933</strain>
    </source>
</reference>
<evidence type="ECO:0000256" key="1">
    <source>
        <dbReference type="ARBA" id="ARBA00004141"/>
    </source>
</evidence>
<gene>
    <name evidence="10" type="ORF">HYPBUDRAFT_163782</name>
</gene>
<proteinExistence type="inferred from homology"/>
<dbReference type="RefSeq" id="XP_020073711.1">
    <property type="nucleotide sequence ID" value="XM_020222637.1"/>
</dbReference>
<evidence type="ECO:0000313" key="10">
    <source>
        <dbReference type="EMBL" id="ODV64644.1"/>
    </source>
</evidence>
<dbReference type="InterPro" id="IPR004841">
    <property type="entry name" value="AA-permease/SLC12A_dom"/>
</dbReference>
<feature type="transmembrane region" description="Helical" evidence="8">
    <location>
        <begin position="104"/>
        <end position="124"/>
    </location>
</feature>
<feature type="transmembrane region" description="Helical" evidence="8">
    <location>
        <begin position="422"/>
        <end position="445"/>
    </location>
</feature>
<feature type="region of interest" description="Disordered" evidence="7">
    <location>
        <begin position="1"/>
        <end position="21"/>
    </location>
</feature>
<protein>
    <submittedName>
        <fullName evidence="10">Amino acid permease</fullName>
    </submittedName>
</protein>
<dbReference type="PANTHER" id="PTHR43341">
    <property type="entry name" value="AMINO ACID PERMEASE"/>
    <property type="match status" value="1"/>
</dbReference>
<feature type="transmembrane region" description="Helical" evidence="8">
    <location>
        <begin position="294"/>
        <end position="313"/>
    </location>
</feature>
<dbReference type="InterPro" id="IPR004762">
    <property type="entry name" value="Amino_acid_permease_fungi"/>
</dbReference>
<dbReference type="NCBIfam" id="TIGR00913">
    <property type="entry name" value="2A0310"/>
    <property type="match status" value="1"/>
</dbReference>
<keyword evidence="6 8" id="KW-0472">Membrane</keyword>
<comment type="subcellular location">
    <subcellularLocation>
        <location evidence="1">Membrane</location>
        <topology evidence="1">Multi-pass membrane protein</topology>
    </subcellularLocation>
</comment>
<dbReference type="Pfam" id="PF00324">
    <property type="entry name" value="AA_permease"/>
    <property type="match status" value="1"/>
</dbReference>